<organism evidence="2 3">
    <name type="scientific">Virgibacillus dokdonensis</name>
    <dbReference type="NCBI Taxonomy" id="302167"/>
    <lineage>
        <taxon>Bacteria</taxon>
        <taxon>Bacillati</taxon>
        <taxon>Bacillota</taxon>
        <taxon>Bacilli</taxon>
        <taxon>Bacillales</taxon>
        <taxon>Bacillaceae</taxon>
        <taxon>Virgibacillus</taxon>
    </lineage>
</organism>
<dbReference type="EMBL" id="NFZX01000010">
    <property type="protein sequence ID" value="RFA35802.1"/>
    <property type="molecule type" value="Genomic_DNA"/>
</dbReference>
<evidence type="ECO:0008006" key="4">
    <source>
        <dbReference type="Google" id="ProtNLM"/>
    </source>
</evidence>
<keyword evidence="1" id="KW-0472">Membrane</keyword>
<proteinExistence type="predicted"/>
<keyword evidence="1" id="KW-0812">Transmembrane</keyword>
<comment type="caution">
    <text evidence="2">The sequence shown here is derived from an EMBL/GenBank/DDBJ whole genome shotgun (WGS) entry which is preliminary data.</text>
</comment>
<dbReference type="InterPro" id="IPR025441">
    <property type="entry name" value="DUF4181"/>
</dbReference>
<accession>A0A3E0WS52</accession>
<dbReference type="Proteomes" id="UP000256488">
    <property type="component" value="Unassembled WGS sequence"/>
</dbReference>
<dbReference type="AlphaFoldDB" id="A0A3E0WS52"/>
<reference evidence="2 3" key="1">
    <citation type="submission" date="2017-05" db="EMBL/GenBank/DDBJ databases">
        <title>Virgibacillus sp. AK90 isolated from a saltern of Kakinada, India.</title>
        <authorList>
            <person name="Gupta V."/>
            <person name="Sidhu C."/>
            <person name="Korpole S."/>
            <person name="Pinnaka A.K."/>
        </authorList>
    </citation>
    <scope>NUCLEOTIDE SEQUENCE [LARGE SCALE GENOMIC DNA]</scope>
    <source>
        <strain evidence="2 3">AK90</strain>
    </source>
</reference>
<dbReference type="Pfam" id="PF13789">
    <property type="entry name" value="DUF4181"/>
    <property type="match status" value="1"/>
</dbReference>
<feature type="transmembrane region" description="Helical" evidence="1">
    <location>
        <begin position="97"/>
        <end position="117"/>
    </location>
</feature>
<feature type="transmembrane region" description="Helical" evidence="1">
    <location>
        <begin position="68"/>
        <end position="85"/>
    </location>
</feature>
<evidence type="ECO:0000313" key="3">
    <source>
        <dbReference type="Proteomes" id="UP000256488"/>
    </source>
</evidence>
<sequence>MIYIMMFSLLVLHIILRKRLVKRLNLNVNDEDETSKEYVNKLHRYGEKTLNLLVLIIITITIKDYHEFRVFIFISMAALFSFRTYMEWKHIKESQQYLLSGTTIGLCILGAVVYSILDTII</sequence>
<keyword evidence="1" id="KW-1133">Transmembrane helix</keyword>
<protein>
    <recommendedName>
        <fullName evidence="4">DUF4181 domain-containing protein</fullName>
    </recommendedName>
</protein>
<gene>
    <name evidence="2" type="ORF">CAI16_07035</name>
</gene>
<evidence type="ECO:0000256" key="1">
    <source>
        <dbReference type="SAM" id="Phobius"/>
    </source>
</evidence>
<name>A0A3E0WS52_9BACI</name>
<evidence type="ECO:0000313" key="2">
    <source>
        <dbReference type="EMBL" id="RFA35802.1"/>
    </source>
</evidence>
<dbReference type="RefSeq" id="WP_116277823.1">
    <property type="nucleotide sequence ID" value="NZ_NFZX01000010.1"/>
</dbReference>